<organism evidence="3 4">
    <name type="scientific">Chitinophaga defluvii</name>
    <dbReference type="NCBI Taxonomy" id="3163343"/>
    <lineage>
        <taxon>Bacteria</taxon>
        <taxon>Pseudomonadati</taxon>
        <taxon>Bacteroidota</taxon>
        <taxon>Chitinophagia</taxon>
        <taxon>Chitinophagales</taxon>
        <taxon>Chitinophagaceae</taxon>
        <taxon>Chitinophaga</taxon>
    </lineage>
</organism>
<evidence type="ECO:0000313" key="3">
    <source>
        <dbReference type="EMBL" id="MET6996633.1"/>
    </source>
</evidence>
<dbReference type="InterPro" id="IPR017853">
    <property type="entry name" value="GH"/>
</dbReference>
<feature type="chain" id="PRO_5045060191" evidence="1">
    <location>
        <begin position="25"/>
        <end position="640"/>
    </location>
</feature>
<dbReference type="Gene3D" id="3.20.20.80">
    <property type="entry name" value="Glycosidases"/>
    <property type="match status" value="2"/>
</dbReference>
<dbReference type="RefSeq" id="WP_354659275.1">
    <property type="nucleotide sequence ID" value="NZ_JBEXAC010000001.1"/>
</dbReference>
<dbReference type="SUPFAM" id="SSF51445">
    <property type="entry name" value="(Trans)glycosidases"/>
    <property type="match status" value="1"/>
</dbReference>
<feature type="domain" description="Asl1-like glycosyl hydrolase catalytic" evidence="2">
    <location>
        <begin position="162"/>
        <end position="283"/>
    </location>
</feature>
<accession>A0ABV2T0R7</accession>
<evidence type="ECO:0000256" key="1">
    <source>
        <dbReference type="SAM" id="SignalP"/>
    </source>
</evidence>
<dbReference type="Proteomes" id="UP001549749">
    <property type="component" value="Unassembled WGS sequence"/>
</dbReference>
<dbReference type="InterPro" id="IPR051923">
    <property type="entry name" value="Glycosyl_Hydrolase_39"/>
</dbReference>
<dbReference type="PANTHER" id="PTHR12631:SF10">
    <property type="entry name" value="BETA-XYLOSIDASE-LIKE PROTEIN-RELATED"/>
    <property type="match status" value="1"/>
</dbReference>
<name>A0ABV2T0R7_9BACT</name>
<evidence type="ECO:0000259" key="2">
    <source>
        <dbReference type="Pfam" id="PF11790"/>
    </source>
</evidence>
<dbReference type="Pfam" id="PF11790">
    <property type="entry name" value="Glyco_hydro_cc"/>
    <property type="match status" value="1"/>
</dbReference>
<reference evidence="3 4" key="1">
    <citation type="submission" date="2024-06" db="EMBL/GenBank/DDBJ databases">
        <title>Chitinophaga defluvii sp. nov., isolated from municipal sewage.</title>
        <authorList>
            <person name="Zhang L."/>
        </authorList>
    </citation>
    <scope>NUCLEOTIDE SEQUENCE [LARGE SCALE GENOMIC DNA]</scope>
    <source>
        <strain evidence="3 4">H8</strain>
    </source>
</reference>
<gene>
    <name evidence="3" type="ORF">ABR189_04610</name>
</gene>
<dbReference type="GO" id="GO:0016787">
    <property type="term" value="F:hydrolase activity"/>
    <property type="evidence" value="ECO:0007669"/>
    <property type="project" value="UniProtKB-KW"/>
</dbReference>
<keyword evidence="4" id="KW-1185">Reference proteome</keyword>
<comment type="caution">
    <text evidence="3">The sequence shown here is derived from an EMBL/GenBank/DDBJ whole genome shotgun (WGS) entry which is preliminary data.</text>
</comment>
<dbReference type="PANTHER" id="PTHR12631">
    <property type="entry name" value="ALPHA-L-IDURONIDASE"/>
    <property type="match status" value="1"/>
</dbReference>
<dbReference type="InterPro" id="IPR024655">
    <property type="entry name" value="Asl1_glyco_hydro_catalytic"/>
</dbReference>
<protein>
    <submittedName>
        <fullName evidence="3">Glycosyl hydrolase</fullName>
    </submittedName>
</protein>
<feature type="signal peptide" evidence="1">
    <location>
        <begin position="1"/>
        <end position="24"/>
    </location>
</feature>
<evidence type="ECO:0000313" key="4">
    <source>
        <dbReference type="Proteomes" id="UP001549749"/>
    </source>
</evidence>
<keyword evidence="1" id="KW-0732">Signal</keyword>
<sequence length="640" mass="72340">MNSKLIRVALLAFSLAGGSLGATAQHKYHHQANAITESPWGVAAHPLRPVEWESIGKVKALCQEAGIRWMRTDFSFSYICQSPDTLYFDKYDQLLEQLQQGGMQVLPILQGYDWEIKNKRPQAWPLYQHPEEWRRYVRATVQRYHHRLKYWEIWNEQDGGFWKPKPDAAQYVTLLKIAYEEIKAIDPTCQVVIGGLVSWNAPYLQDMYKAGAKGYFDILAVHPYQWGPDASAKTLREMEAFQSVMQAHQQGHLPVWITEGGSSTFTGALTLQQPDFMIQAIRYALTKIAKTPAAALTIGVAMSPRVKNLEEEAGSRPWLPGIKLKSIAFDNLATLDPQQCPVLIGTEGLNIDAPMLEPLKDYVKRGGLLLAVNKLPFFTVHTQGADGIWRAADQPEKTYPFFHMGFEAFWTKPGIPVSTHHVQLAPAALAAGLPPVKDIYMDRFLSAKNMAPGDHYYPIIQAFDKDGRLAGEAMALYTSKDWKGGILASTASVESGVTETVQANLLQRVYLTYLAAGIQKIFWYDLHNDGTMKGEREHNFGLMHYDWTPKPAWYAYKAMTAALGDHPAFVKRISGKDNQVWALVFKRKEDGKHVLAIWSVDEQTNFRLNHKKKDKPVMTGTGTQVHFIPLEYRIKDYTIQ</sequence>
<keyword evidence="3" id="KW-0378">Hydrolase</keyword>
<proteinExistence type="predicted"/>
<dbReference type="EMBL" id="JBEXAC010000001">
    <property type="protein sequence ID" value="MET6996633.1"/>
    <property type="molecule type" value="Genomic_DNA"/>
</dbReference>